<sequence>MGSSWKKLDEAKITHQRASSPGDHPNRLWIIGQTILPAIPAEGTTTPIMMSDDGGIWSTVFPKRTAVEVMVVKPSERRNQAARYLNVFLSFLISEGRSTPPRRFQALMISRGMLHCSSAF</sequence>
<organism evidence="2 3">
    <name type="scientific">Cerrena zonata</name>
    <dbReference type="NCBI Taxonomy" id="2478898"/>
    <lineage>
        <taxon>Eukaryota</taxon>
        <taxon>Fungi</taxon>
        <taxon>Dikarya</taxon>
        <taxon>Basidiomycota</taxon>
        <taxon>Agaricomycotina</taxon>
        <taxon>Agaricomycetes</taxon>
        <taxon>Polyporales</taxon>
        <taxon>Cerrenaceae</taxon>
        <taxon>Cerrena</taxon>
    </lineage>
</organism>
<feature type="compositionally biased region" description="Basic and acidic residues" evidence="1">
    <location>
        <begin position="1"/>
        <end position="13"/>
    </location>
</feature>
<dbReference type="AlphaFoldDB" id="A0AAW0FXG1"/>
<name>A0AAW0FXG1_9APHY</name>
<evidence type="ECO:0000313" key="3">
    <source>
        <dbReference type="Proteomes" id="UP001385951"/>
    </source>
</evidence>
<reference evidence="2 3" key="1">
    <citation type="submission" date="2022-09" db="EMBL/GenBank/DDBJ databases">
        <authorList>
            <person name="Palmer J.M."/>
        </authorList>
    </citation>
    <scope>NUCLEOTIDE SEQUENCE [LARGE SCALE GENOMIC DNA]</scope>
    <source>
        <strain evidence="2 3">DSM 7382</strain>
    </source>
</reference>
<dbReference type="EMBL" id="JASBNA010000038">
    <property type="protein sequence ID" value="KAK7682002.1"/>
    <property type="molecule type" value="Genomic_DNA"/>
</dbReference>
<accession>A0AAW0FXG1</accession>
<feature type="region of interest" description="Disordered" evidence="1">
    <location>
        <begin position="1"/>
        <end position="25"/>
    </location>
</feature>
<gene>
    <name evidence="2" type="ORF">QCA50_014966</name>
</gene>
<evidence type="ECO:0000256" key="1">
    <source>
        <dbReference type="SAM" id="MobiDB-lite"/>
    </source>
</evidence>
<protein>
    <submittedName>
        <fullName evidence="2">Uncharacterized protein</fullName>
    </submittedName>
</protein>
<comment type="caution">
    <text evidence="2">The sequence shown here is derived from an EMBL/GenBank/DDBJ whole genome shotgun (WGS) entry which is preliminary data.</text>
</comment>
<proteinExistence type="predicted"/>
<keyword evidence="3" id="KW-1185">Reference proteome</keyword>
<dbReference type="Proteomes" id="UP001385951">
    <property type="component" value="Unassembled WGS sequence"/>
</dbReference>
<evidence type="ECO:0000313" key="2">
    <source>
        <dbReference type="EMBL" id="KAK7682002.1"/>
    </source>
</evidence>